<evidence type="ECO:0000313" key="1">
    <source>
        <dbReference type="EMBL" id="TDE41308.1"/>
    </source>
</evidence>
<protein>
    <submittedName>
        <fullName evidence="1">Uncharacterized protein</fullName>
    </submittedName>
</protein>
<sequence>MSWPYHGIHVQPPEPNHEQLVWSEPPPRSAHVRVRQHLCACQDVAFELCVAGGLMFIRRATRTPDTVLVHETESWRSKRAEDVWTRLVSGEAP</sequence>
<proteinExistence type="predicted"/>
<name>A0A4R5F1B8_9ACTN</name>
<comment type="caution">
    <text evidence="1">The sequence shown here is derived from an EMBL/GenBank/DDBJ whole genome shotgun (WGS) entry which is preliminary data.</text>
</comment>
<organism evidence="1 2">
    <name type="scientific">Nonomuraea mesophila</name>
    <dbReference type="NCBI Taxonomy" id="2530382"/>
    <lineage>
        <taxon>Bacteria</taxon>
        <taxon>Bacillati</taxon>
        <taxon>Actinomycetota</taxon>
        <taxon>Actinomycetes</taxon>
        <taxon>Streptosporangiales</taxon>
        <taxon>Streptosporangiaceae</taxon>
        <taxon>Nonomuraea</taxon>
    </lineage>
</organism>
<accession>A0A4R5F1B8</accession>
<reference evidence="1 2" key="1">
    <citation type="submission" date="2019-03" db="EMBL/GenBank/DDBJ databases">
        <title>Draft genome sequences of novel Actinobacteria.</title>
        <authorList>
            <person name="Sahin N."/>
            <person name="Ay H."/>
            <person name="Saygin H."/>
        </authorList>
    </citation>
    <scope>NUCLEOTIDE SEQUENCE [LARGE SCALE GENOMIC DNA]</scope>
    <source>
        <strain evidence="1 2">6K102</strain>
    </source>
</reference>
<gene>
    <name evidence="1" type="ORF">E1295_30815</name>
</gene>
<evidence type="ECO:0000313" key="2">
    <source>
        <dbReference type="Proteomes" id="UP000295136"/>
    </source>
</evidence>
<dbReference type="AlphaFoldDB" id="A0A4R5F1B8"/>
<dbReference type="EMBL" id="SMLD01000102">
    <property type="protein sequence ID" value="TDE41308.1"/>
    <property type="molecule type" value="Genomic_DNA"/>
</dbReference>
<keyword evidence="2" id="KW-1185">Reference proteome</keyword>
<dbReference type="Proteomes" id="UP000295136">
    <property type="component" value="Unassembled WGS sequence"/>
</dbReference>